<evidence type="ECO:0000313" key="2">
    <source>
        <dbReference type="Proteomes" id="UP000789920"/>
    </source>
</evidence>
<comment type="caution">
    <text evidence="1">The sequence shown here is derived from an EMBL/GenBank/DDBJ whole genome shotgun (WGS) entry which is preliminary data.</text>
</comment>
<protein>
    <submittedName>
        <fullName evidence="1">7052_t:CDS:1</fullName>
    </submittedName>
</protein>
<keyword evidence="2" id="KW-1185">Reference proteome</keyword>
<dbReference type="Proteomes" id="UP000789920">
    <property type="component" value="Unassembled WGS sequence"/>
</dbReference>
<proteinExistence type="predicted"/>
<evidence type="ECO:0000313" key="1">
    <source>
        <dbReference type="EMBL" id="CAG8782008.1"/>
    </source>
</evidence>
<dbReference type="EMBL" id="CAJVQC010045820">
    <property type="protein sequence ID" value="CAG8782008.1"/>
    <property type="molecule type" value="Genomic_DNA"/>
</dbReference>
<reference evidence="1" key="1">
    <citation type="submission" date="2021-06" db="EMBL/GenBank/DDBJ databases">
        <authorList>
            <person name="Kallberg Y."/>
            <person name="Tangrot J."/>
            <person name="Rosling A."/>
        </authorList>
    </citation>
    <scope>NUCLEOTIDE SEQUENCE</scope>
    <source>
        <strain evidence="1">MA461A</strain>
    </source>
</reference>
<accession>A0ACA9R8V5</accession>
<sequence>GNSHKPGTWGIYCDLKEYLIINNSRTKEKAIYMMRCIWEICGGHYKDSTKVVRFVPTQRINLYAETQRIYDEYDNRMVMIGAKRGFYE</sequence>
<gene>
    <name evidence="1" type="ORF">RPERSI_LOCUS17729</name>
</gene>
<feature type="non-terminal residue" evidence="1">
    <location>
        <position position="1"/>
    </location>
</feature>
<name>A0ACA9R8V5_9GLOM</name>
<organism evidence="1 2">
    <name type="scientific">Racocetra persica</name>
    <dbReference type="NCBI Taxonomy" id="160502"/>
    <lineage>
        <taxon>Eukaryota</taxon>
        <taxon>Fungi</taxon>
        <taxon>Fungi incertae sedis</taxon>
        <taxon>Mucoromycota</taxon>
        <taxon>Glomeromycotina</taxon>
        <taxon>Glomeromycetes</taxon>
        <taxon>Diversisporales</taxon>
        <taxon>Gigasporaceae</taxon>
        <taxon>Racocetra</taxon>
    </lineage>
</organism>